<name>A0ABW7G5N1_9BURK</name>
<dbReference type="RefSeq" id="WP_394488055.1">
    <property type="nucleotide sequence ID" value="NZ_JBIGIA010000006.1"/>
</dbReference>
<evidence type="ECO:0000313" key="1">
    <source>
        <dbReference type="EMBL" id="MFG6457227.1"/>
    </source>
</evidence>
<proteinExistence type="predicted"/>
<protein>
    <recommendedName>
        <fullName evidence="3">DUF5610 domain-containing protein</fullName>
    </recommendedName>
</protein>
<evidence type="ECO:0008006" key="3">
    <source>
        <dbReference type="Google" id="ProtNLM"/>
    </source>
</evidence>
<gene>
    <name evidence="1" type="ORF">ACG00X_10335</name>
</gene>
<reference evidence="1 2" key="1">
    <citation type="submission" date="2024-09" db="EMBL/GenBank/DDBJ databases">
        <title>Novel species of the genus Pelomonas and Roseateles isolated from streams.</title>
        <authorList>
            <person name="Lu H."/>
        </authorList>
    </citation>
    <scope>NUCLEOTIDE SEQUENCE [LARGE SCALE GENOMIC DNA]</scope>
    <source>
        <strain evidence="1 2">BYS96W</strain>
    </source>
</reference>
<dbReference type="EMBL" id="JBIGIA010000006">
    <property type="protein sequence ID" value="MFG6457227.1"/>
    <property type="molecule type" value="Genomic_DNA"/>
</dbReference>
<dbReference type="Proteomes" id="UP001606305">
    <property type="component" value="Unassembled WGS sequence"/>
</dbReference>
<keyword evidence="2" id="KW-1185">Reference proteome</keyword>
<organism evidence="1 2">
    <name type="scientific">Pelomonas nitida</name>
    <dbReference type="NCBI Taxonomy" id="3299027"/>
    <lineage>
        <taxon>Bacteria</taxon>
        <taxon>Pseudomonadati</taxon>
        <taxon>Pseudomonadota</taxon>
        <taxon>Betaproteobacteria</taxon>
        <taxon>Burkholderiales</taxon>
        <taxon>Sphaerotilaceae</taxon>
        <taxon>Roseateles</taxon>
    </lineage>
</organism>
<comment type="caution">
    <text evidence="1">The sequence shown here is derived from an EMBL/GenBank/DDBJ whole genome shotgun (WGS) entry which is preliminary data.</text>
</comment>
<accession>A0ABW7G5N1</accession>
<sequence>MTALPKAMLDAVKPTQDGIALLSQDVKQNLAGAVATLAAQHAQQIAESSQAVTTNVGNTLSVLRADVTQRLTDAVTQLNNQHGQQIAQNGNTLMSNIGTALSALQTRVTQDNAESAMALTQRLDKGFNELLDAIQRANSPTPAPAPTPCPAPGCASVSTRAAPLLRLLAQVQTLALDATPGQPYKGKDHGAKDKTGENVALEGLLKAAQVEAAALTGAPHDLKDRFLKAFYEFRGADAQQRSQRFVDVHALIAEIAAFLA</sequence>
<evidence type="ECO:0000313" key="2">
    <source>
        <dbReference type="Proteomes" id="UP001606305"/>
    </source>
</evidence>